<evidence type="ECO:0008006" key="4">
    <source>
        <dbReference type="Google" id="ProtNLM"/>
    </source>
</evidence>
<protein>
    <recommendedName>
        <fullName evidence="4">Apple domain-containing protein</fullName>
    </recommendedName>
</protein>
<keyword evidence="1" id="KW-0732">Signal</keyword>
<feature type="chain" id="PRO_5042952622" description="Apple domain-containing protein" evidence="1">
    <location>
        <begin position="35"/>
        <end position="167"/>
    </location>
</feature>
<name>A0AAN5DHE6_9BILA</name>
<feature type="non-terminal residue" evidence="2">
    <location>
        <position position="167"/>
    </location>
</feature>
<evidence type="ECO:0000256" key="1">
    <source>
        <dbReference type="SAM" id="SignalP"/>
    </source>
</evidence>
<keyword evidence="3" id="KW-1185">Reference proteome</keyword>
<dbReference type="AlphaFoldDB" id="A0AAN5DHE6"/>
<proteinExistence type="predicted"/>
<comment type="caution">
    <text evidence="2">The sequence shown here is derived from an EMBL/GenBank/DDBJ whole genome shotgun (WGS) entry which is preliminary data.</text>
</comment>
<organism evidence="2 3">
    <name type="scientific">Pristionchus mayeri</name>
    <dbReference type="NCBI Taxonomy" id="1317129"/>
    <lineage>
        <taxon>Eukaryota</taxon>
        <taxon>Metazoa</taxon>
        <taxon>Ecdysozoa</taxon>
        <taxon>Nematoda</taxon>
        <taxon>Chromadorea</taxon>
        <taxon>Rhabditida</taxon>
        <taxon>Rhabditina</taxon>
        <taxon>Diplogasteromorpha</taxon>
        <taxon>Diplogasteroidea</taxon>
        <taxon>Neodiplogasteridae</taxon>
        <taxon>Pristionchus</taxon>
    </lineage>
</organism>
<sequence length="167" mass="18217">METSVSTRPIPISVLLSSSPMLVLFLLLPSLVLSDCFIEQACPGRREILKLASVVDEFHCKILCFLNATCEAYIYREDLKACAQLGSVVGLPCTLPTKEFARSKTDCPSLASPSTVNGSYVQNPAIDAAYMLLTYSNTWTGGSAPKPCDDGWRAIDLLLPDMTHRRA</sequence>
<dbReference type="EMBL" id="BTRK01000006">
    <property type="protein sequence ID" value="GMR62107.1"/>
    <property type="molecule type" value="Genomic_DNA"/>
</dbReference>
<evidence type="ECO:0000313" key="3">
    <source>
        <dbReference type="Proteomes" id="UP001328107"/>
    </source>
</evidence>
<reference evidence="3" key="1">
    <citation type="submission" date="2022-10" db="EMBL/GenBank/DDBJ databases">
        <title>Genome assembly of Pristionchus species.</title>
        <authorList>
            <person name="Yoshida K."/>
            <person name="Sommer R.J."/>
        </authorList>
    </citation>
    <scope>NUCLEOTIDE SEQUENCE [LARGE SCALE GENOMIC DNA]</scope>
    <source>
        <strain evidence="3">RS5460</strain>
    </source>
</reference>
<feature type="signal peptide" evidence="1">
    <location>
        <begin position="1"/>
        <end position="34"/>
    </location>
</feature>
<evidence type="ECO:0000313" key="2">
    <source>
        <dbReference type="EMBL" id="GMR62107.1"/>
    </source>
</evidence>
<accession>A0AAN5DHE6</accession>
<dbReference type="Proteomes" id="UP001328107">
    <property type="component" value="Unassembled WGS sequence"/>
</dbReference>
<gene>
    <name evidence="2" type="ORF">PMAYCL1PPCAC_32302</name>
</gene>